<proteinExistence type="predicted"/>
<evidence type="ECO:0000313" key="3">
    <source>
        <dbReference type="Proteomes" id="UP000001307"/>
    </source>
</evidence>
<evidence type="ECO:0000313" key="2">
    <source>
        <dbReference type="EMBL" id="CBY12919.1"/>
    </source>
</evidence>
<dbReference type="Proteomes" id="UP000001307">
    <property type="component" value="Unassembled WGS sequence"/>
</dbReference>
<protein>
    <submittedName>
        <fullName evidence="2">Uncharacterized protein</fullName>
    </submittedName>
</protein>
<name>E4XT57_OIKDI</name>
<feature type="compositionally biased region" description="Basic and acidic residues" evidence="1">
    <location>
        <begin position="313"/>
        <end position="324"/>
    </location>
</feature>
<accession>E4XT57</accession>
<evidence type="ECO:0000256" key="1">
    <source>
        <dbReference type="SAM" id="MobiDB-lite"/>
    </source>
</evidence>
<organism evidence="2">
    <name type="scientific">Oikopleura dioica</name>
    <name type="common">Tunicate</name>
    <dbReference type="NCBI Taxonomy" id="34765"/>
    <lineage>
        <taxon>Eukaryota</taxon>
        <taxon>Metazoa</taxon>
        <taxon>Chordata</taxon>
        <taxon>Tunicata</taxon>
        <taxon>Appendicularia</taxon>
        <taxon>Copelata</taxon>
        <taxon>Oikopleuridae</taxon>
        <taxon>Oikopleura</taxon>
    </lineage>
</organism>
<dbReference type="EMBL" id="FN653147">
    <property type="protein sequence ID" value="CBY12919.1"/>
    <property type="molecule type" value="Genomic_DNA"/>
</dbReference>
<dbReference type="AlphaFoldDB" id="E4XT57"/>
<feature type="region of interest" description="Disordered" evidence="1">
    <location>
        <begin position="285"/>
        <end position="340"/>
    </location>
</feature>
<keyword evidence="3" id="KW-1185">Reference proteome</keyword>
<reference evidence="2" key="1">
    <citation type="journal article" date="2010" name="Science">
        <title>Plasticity of animal genome architecture unmasked by rapid evolution of a pelagic tunicate.</title>
        <authorList>
            <person name="Denoeud F."/>
            <person name="Henriet S."/>
            <person name="Mungpakdee S."/>
            <person name="Aury J.M."/>
            <person name="Da Silva C."/>
            <person name="Brinkmann H."/>
            <person name="Mikhaleva J."/>
            <person name="Olsen L.C."/>
            <person name="Jubin C."/>
            <person name="Canestro C."/>
            <person name="Bouquet J.M."/>
            <person name="Danks G."/>
            <person name="Poulain J."/>
            <person name="Campsteijn C."/>
            <person name="Adamski M."/>
            <person name="Cross I."/>
            <person name="Yadetie F."/>
            <person name="Muffato M."/>
            <person name="Louis A."/>
            <person name="Butcher S."/>
            <person name="Tsagkogeorga G."/>
            <person name="Konrad A."/>
            <person name="Singh S."/>
            <person name="Jensen M.F."/>
            <person name="Cong E.H."/>
            <person name="Eikeseth-Otteraa H."/>
            <person name="Noel B."/>
            <person name="Anthouard V."/>
            <person name="Porcel B.M."/>
            <person name="Kachouri-Lafond R."/>
            <person name="Nishino A."/>
            <person name="Ugolini M."/>
            <person name="Chourrout P."/>
            <person name="Nishida H."/>
            <person name="Aasland R."/>
            <person name="Huzurbazar S."/>
            <person name="Westhof E."/>
            <person name="Delsuc F."/>
            <person name="Lehrach H."/>
            <person name="Reinhardt R."/>
            <person name="Weissenbach J."/>
            <person name="Roy S.W."/>
            <person name="Artiguenave F."/>
            <person name="Postlethwait J.H."/>
            <person name="Manak J.R."/>
            <person name="Thompson E.M."/>
            <person name="Jaillon O."/>
            <person name="Du Pasquier L."/>
            <person name="Boudinot P."/>
            <person name="Liberles D.A."/>
            <person name="Volff J.N."/>
            <person name="Philippe H."/>
            <person name="Lenhard B."/>
            <person name="Roest Crollius H."/>
            <person name="Wincker P."/>
            <person name="Chourrout D."/>
        </authorList>
    </citation>
    <scope>NUCLEOTIDE SEQUENCE [LARGE SCALE GENOMIC DNA]</scope>
</reference>
<gene>
    <name evidence="2" type="ORF">GSOID_T00002985001</name>
</gene>
<sequence length="502" mass="55830">MSDNRQAHLSREDLLAASDVLEGHMRERDVSHFRGRQGLVANGERAPQGYLPDDTIMAVHDYAAAEASFTCDPDVEDGSVDVFMMSDNNLALPDYQRIGDRLPVQAGQRGRVVSDAYYPADQVVTRPDAPNLSNPGLDSVFTEDLLNARAYRTRYELTNLPHAAELVAIDTQRARLDADLGEDRQFLVNSFDLDRDGPIFTSSPTLRVPPPKPLRKKKLAAEAAKRAAESRERCKRVFAFNAPKPRRDIDGEKISEEFLKINRSLDDRVDDERTAVKKGDVAPQFDPVLGVRPPMKNAPTSRPITPRFRRRRGELTPEAERTLDSVRSGRSGRKNASGNKLAVDFGADDRKRAGSVENLAGGAGPSKVARVGRTVFNGAELKIMGQNNRFYVKGDSWDETAPVFMGHRYTREAGVSLIPSYGKLTTDGRLYEKFRIPVGADASELDKNLVEVQNFFNEQMDQVAALVDELENSDWALVLETPGFVLQYGDVLLWTQRPSADN</sequence>
<dbReference type="InParanoid" id="E4XT57"/>